<dbReference type="PANTHER" id="PTHR14625:SF3">
    <property type="entry name" value="MICROCEPHALIN"/>
    <property type="match status" value="1"/>
</dbReference>
<dbReference type="InterPro" id="IPR036420">
    <property type="entry name" value="BRCT_dom_sf"/>
</dbReference>
<dbReference type="GO" id="GO:0000278">
    <property type="term" value="P:mitotic cell cycle"/>
    <property type="evidence" value="ECO:0007669"/>
    <property type="project" value="TreeGrafter"/>
</dbReference>
<keyword evidence="4" id="KW-0597">Phosphoprotein</keyword>
<dbReference type="GeneID" id="103108340"/>
<dbReference type="Proteomes" id="UP001652624">
    <property type="component" value="Chromosome 2"/>
</dbReference>
<proteinExistence type="predicted"/>
<dbReference type="InterPro" id="IPR022047">
    <property type="entry name" value="Microcephalin-like"/>
</dbReference>
<feature type="compositionally biased region" description="Basic and acidic residues" evidence="9">
    <location>
        <begin position="536"/>
        <end position="551"/>
    </location>
</feature>
<dbReference type="SUPFAM" id="SSF52113">
    <property type="entry name" value="BRCT domain"/>
    <property type="match status" value="3"/>
</dbReference>
<evidence type="ECO:0000313" key="11">
    <source>
        <dbReference type="Proteomes" id="UP001652624"/>
    </source>
</evidence>
<feature type="domain" description="BRCT" evidence="10">
    <location>
        <begin position="759"/>
        <end position="841"/>
    </location>
</feature>
<comment type="subcellular location">
    <subcellularLocation>
        <location evidence="1">Cytoplasm</location>
        <location evidence="1">Cytoskeleton</location>
        <location evidence="1">Microtubule organizing center</location>
        <location evidence="1">Centrosome</location>
    </subcellularLocation>
</comment>
<keyword evidence="3" id="KW-0963">Cytoplasm</keyword>
<dbReference type="CDD" id="cd17751">
    <property type="entry name" value="BRCT_microcephalin_rpt3"/>
    <property type="match status" value="1"/>
</dbReference>
<feature type="region of interest" description="Disordered" evidence="9">
    <location>
        <begin position="472"/>
        <end position="557"/>
    </location>
</feature>
<evidence type="ECO:0000256" key="1">
    <source>
        <dbReference type="ARBA" id="ARBA00004300"/>
    </source>
</evidence>
<evidence type="ECO:0000256" key="4">
    <source>
        <dbReference type="ARBA" id="ARBA00022553"/>
    </source>
</evidence>
<dbReference type="Pfam" id="PF12258">
    <property type="entry name" value="Microcephalin"/>
    <property type="match status" value="1"/>
</dbReference>
<dbReference type="CTD" id="79648"/>
<dbReference type="CDD" id="cd17736">
    <property type="entry name" value="BRCT_microcephalin_rpt2"/>
    <property type="match status" value="1"/>
</dbReference>
<dbReference type="AlphaFoldDB" id="A0A1S3W564"/>
<feature type="compositionally biased region" description="Polar residues" evidence="9">
    <location>
        <begin position="481"/>
        <end position="507"/>
    </location>
</feature>
<dbReference type="GO" id="GO:0021987">
    <property type="term" value="P:cerebral cortex development"/>
    <property type="evidence" value="ECO:0007669"/>
    <property type="project" value="InterPro"/>
</dbReference>
<dbReference type="Pfam" id="PF12738">
    <property type="entry name" value="PTCB-BRCT"/>
    <property type="match status" value="1"/>
</dbReference>
<evidence type="ECO:0000256" key="7">
    <source>
        <dbReference type="ARBA" id="ARBA00025455"/>
    </source>
</evidence>
<evidence type="ECO:0000256" key="8">
    <source>
        <dbReference type="ARBA" id="ARBA00026061"/>
    </source>
</evidence>
<feature type="region of interest" description="Disordered" evidence="9">
    <location>
        <begin position="590"/>
        <end position="655"/>
    </location>
</feature>
<keyword evidence="6" id="KW-0206">Cytoskeleton</keyword>
<sequence>MATPGSPRTPGAPVLKDVVAYVEVWSANGTENYSKTFTNQLVDMGAKVSKTFNKQVTHVVFKDGYQSTWDKAQKRGVKLVSVLWVEKCRTAGAHIDESLFPAAHTSECLSSVIKKKRKCMQPKDFIPRAPENDKRLQRKFEKMAKELQRQKKNLDDMPVLVFESNGSLMYSPTIPKCRDHHNIMEKRLQEMKEKRENLSPTSSQMIEISHDNQANALCETSLNISHDTSHSGDSFTDDLHTSFDDICGNRERKMREVVSDIESKVCASPPVLKMSDIHLSASPLSLSQLTPQKSVSSNISKEETNRQRNAVGIDITPDKKVSECLFEESLEEKNVLSLRLSAAKSHTMGYPQSKGSSTKRKRRSENLRSLPGEKLKKRRYSMKSALPKLQLFQSEQNLQFPSTLNMGSLDCGDSSYDDYFSPDNLKERNSRELPQSQTTALPTHLKCRRSLSKKERANILERSDFSSIVKSHRSGVVTKSAADTSCQHQNPTDGEESSTWTCMNTKQAPAEGFPENCPKREDGHPGRSRFSYTSKELSHQKQQREEEHHDSTPWIGSSQDTKKLCVIKSMQKEDTTSKVLNSDIEAQSKLKPNLLDESNVENSTEERENLPRGYSENVTKGPTSPDVIDGSQENSENLIRPQEESKQRGKGQKPTRTLVMTSMSSEQQNMVVQVVNKLQGFSLAPEVCASTTHVLTGRPLRTLNVLLGIVQGCWILSYEWVLWSLELGHWMSEEPFELSNYFPAAPLCRLERQLSEHKYQGTLFADQPTMFITPDSNPPQSKLWELVLLSGGQVARAPRQASIFIGPFRGKRKLTVKYLTEKWILDSITQHKVCDSENYLLPQ</sequence>
<feature type="domain" description="BRCT" evidence="10">
    <location>
        <begin position="657"/>
        <end position="738"/>
    </location>
</feature>
<feature type="compositionally biased region" description="Polar residues" evidence="9">
    <location>
        <begin position="432"/>
        <end position="441"/>
    </location>
</feature>
<dbReference type="InterPro" id="IPR001357">
    <property type="entry name" value="BRCT_dom"/>
</dbReference>
<evidence type="ECO:0000259" key="10">
    <source>
        <dbReference type="PROSITE" id="PS50172"/>
    </source>
</evidence>
<dbReference type="SMART" id="SM00292">
    <property type="entry name" value="BRCT"/>
    <property type="match status" value="3"/>
</dbReference>
<dbReference type="InterPro" id="IPR029504">
    <property type="entry name" value="Microcephalin_mammal"/>
</dbReference>
<accession>A0A1S3W564</accession>
<dbReference type="Gene3D" id="3.40.50.10190">
    <property type="entry name" value="BRCT domain"/>
    <property type="match status" value="3"/>
</dbReference>
<comment type="subunit">
    <text evidence="8">Interacts with CDC27 and maybe other components of the APC/C complex. Interacts with histone variant H2AX under DNA damage conditions.</text>
</comment>
<comment type="function">
    <text evidence="7">Implicated in chromosome condensation and DNA damage induced cellular responses. May play a role in neurogenesis and regulation of the size of the cerebral cortex.</text>
</comment>
<dbReference type="GO" id="GO:0005813">
    <property type="term" value="C:centrosome"/>
    <property type="evidence" value="ECO:0007669"/>
    <property type="project" value="UniProtKB-SubCell"/>
</dbReference>
<organism evidence="11 12">
    <name type="scientific">Erinaceus europaeus</name>
    <name type="common">Western European hedgehog</name>
    <dbReference type="NCBI Taxonomy" id="9365"/>
    <lineage>
        <taxon>Eukaryota</taxon>
        <taxon>Metazoa</taxon>
        <taxon>Chordata</taxon>
        <taxon>Craniata</taxon>
        <taxon>Vertebrata</taxon>
        <taxon>Euteleostomi</taxon>
        <taxon>Mammalia</taxon>
        <taxon>Eutheria</taxon>
        <taxon>Laurasiatheria</taxon>
        <taxon>Eulipotyphla</taxon>
        <taxon>Erinaceidae</taxon>
        <taxon>Erinaceinae</taxon>
        <taxon>Erinaceus</taxon>
    </lineage>
</organism>
<dbReference type="eggNOG" id="KOG4362">
    <property type="taxonomic scope" value="Eukaryota"/>
</dbReference>
<dbReference type="OrthoDB" id="9665181at2759"/>
<keyword evidence="11" id="KW-1185">Reference proteome</keyword>
<dbReference type="RefSeq" id="XP_016041099.2">
    <property type="nucleotide sequence ID" value="XM_016185613.2"/>
</dbReference>
<protein>
    <recommendedName>
        <fullName evidence="2">Microcephalin</fullName>
    </recommendedName>
</protein>
<dbReference type="STRING" id="9365.ENSEEUP00000009774"/>
<feature type="region of interest" description="Disordered" evidence="9">
    <location>
        <begin position="344"/>
        <end position="378"/>
    </location>
</feature>
<evidence type="ECO:0000256" key="5">
    <source>
        <dbReference type="ARBA" id="ARBA00022737"/>
    </source>
</evidence>
<reference evidence="12" key="2">
    <citation type="submission" date="2025-08" db="UniProtKB">
        <authorList>
            <consortium name="RefSeq"/>
        </authorList>
    </citation>
    <scope>IDENTIFICATION</scope>
</reference>
<name>A0A1S3W564_ERIEU</name>
<reference evidence="11" key="1">
    <citation type="submission" date="2025-05" db="UniProtKB">
        <authorList>
            <consortium name="RefSeq"/>
        </authorList>
    </citation>
    <scope>NUCLEOTIDE SEQUENCE [LARGE SCALE GENOMIC DNA]</scope>
</reference>
<dbReference type="InParanoid" id="A0A1S3W564"/>
<evidence type="ECO:0000313" key="12">
    <source>
        <dbReference type="RefSeq" id="XP_016041099.2"/>
    </source>
</evidence>
<evidence type="ECO:0000256" key="6">
    <source>
        <dbReference type="ARBA" id="ARBA00023212"/>
    </source>
</evidence>
<feature type="domain" description="BRCT" evidence="10">
    <location>
        <begin position="10"/>
        <end position="102"/>
    </location>
</feature>
<feature type="region of interest" description="Disordered" evidence="9">
    <location>
        <begin position="421"/>
        <end position="441"/>
    </location>
</feature>
<keyword evidence="5" id="KW-0677">Repeat</keyword>
<dbReference type="CDD" id="cd17716">
    <property type="entry name" value="BRCT_microcephalin_rpt1"/>
    <property type="match status" value="1"/>
</dbReference>
<evidence type="ECO:0000256" key="9">
    <source>
        <dbReference type="SAM" id="MobiDB-lite"/>
    </source>
</evidence>
<gene>
    <name evidence="12" type="primary">MCPH1</name>
</gene>
<evidence type="ECO:0000256" key="3">
    <source>
        <dbReference type="ARBA" id="ARBA00022490"/>
    </source>
</evidence>
<dbReference type="PROSITE" id="PS50172">
    <property type="entry name" value="BRCT"/>
    <property type="match status" value="3"/>
</dbReference>
<evidence type="ECO:0000256" key="2">
    <source>
        <dbReference type="ARBA" id="ARBA00017027"/>
    </source>
</evidence>
<dbReference type="PANTHER" id="PTHR14625">
    <property type="entry name" value="MICROCEPHALIN"/>
    <property type="match status" value="1"/>
</dbReference>